<keyword evidence="2" id="KW-0489">Methyltransferase</keyword>
<dbReference type="SUPFAM" id="SSF53335">
    <property type="entry name" value="S-adenosyl-L-methionine-dependent methyltransferases"/>
    <property type="match status" value="1"/>
</dbReference>
<dbReference type="PANTHER" id="PTHR36973">
    <property type="entry name" value="SLL1456 PROTEIN-RELATED"/>
    <property type="match status" value="1"/>
</dbReference>
<keyword evidence="2" id="KW-0808">Transferase</keyword>
<keyword evidence="3" id="KW-1185">Reference proteome</keyword>
<organism evidence="2 3">
    <name type="scientific">Luteolibacter luteus</name>
    <dbReference type="NCBI Taxonomy" id="2728835"/>
    <lineage>
        <taxon>Bacteria</taxon>
        <taxon>Pseudomonadati</taxon>
        <taxon>Verrucomicrobiota</taxon>
        <taxon>Verrucomicrobiia</taxon>
        <taxon>Verrucomicrobiales</taxon>
        <taxon>Verrucomicrobiaceae</taxon>
        <taxon>Luteolibacter</taxon>
    </lineage>
</organism>
<dbReference type="KEGG" id="luo:HHL09_00295"/>
<proteinExistence type="predicted"/>
<dbReference type="RefSeq" id="WP_169452509.1">
    <property type="nucleotide sequence ID" value="NZ_CP051774.1"/>
</dbReference>
<dbReference type="GO" id="GO:0008171">
    <property type="term" value="F:O-methyltransferase activity"/>
    <property type="evidence" value="ECO:0007669"/>
    <property type="project" value="TreeGrafter"/>
</dbReference>
<dbReference type="PANTHER" id="PTHR36973:SF4">
    <property type="entry name" value="NODULATION PROTEIN"/>
    <property type="match status" value="1"/>
</dbReference>
<name>A0A858RCG4_9BACT</name>
<dbReference type="EMBL" id="CP051774">
    <property type="protein sequence ID" value="QJE94288.1"/>
    <property type="molecule type" value="Genomic_DNA"/>
</dbReference>
<dbReference type="InterPro" id="IPR053188">
    <property type="entry name" value="FkbM_Methyltransferase"/>
</dbReference>
<dbReference type="Pfam" id="PF05050">
    <property type="entry name" value="Methyltransf_21"/>
    <property type="match status" value="1"/>
</dbReference>
<reference evidence="2 3" key="1">
    <citation type="submission" date="2020-04" db="EMBL/GenBank/DDBJ databases">
        <title>Luteolibacter sp. G-1-1-1 isolated from soil.</title>
        <authorList>
            <person name="Dahal R.H."/>
        </authorList>
    </citation>
    <scope>NUCLEOTIDE SEQUENCE [LARGE SCALE GENOMIC DNA]</scope>
    <source>
        <strain evidence="2 3">G-1-1-1</strain>
    </source>
</reference>
<evidence type="ECO:0000313" key="2">
    <source>
        <dbReference type="EMBL" id="QJE94288.1"/>
    </source>
</evidence>
<feature type="domain" description="Methyltransferase FkbM" evidence="1">
    <location>
        <begin position="95"/>
        <end position="198"/>
    </location>
</feature>
<evidence type="ECO:0000259" key="1">
    <source>
        <dbReference type="Pfam" id="PF05050"/>
    </source>
</evidence>
<dbReference type="Proteomes" id="UP000501812">
    <property type="component" value="Chromosome"/>
</dbReference>
<dbReference type="InterPro" id="IPR029063">
    <property type="entry name" value="SAM-dependent_MTases_sf"/>
</dbReference>
<dbReference type="GO" id="GO:0032259">
    <property type="term" value="P:methylation"/>
    <property type="evidence" value="ECO:0007669"/>
    <property type="project" value="UniProtKB-KW"/>
</dbReference>
<evidence type="ECO:0000313" key="3">
    <source>
        <dbReference type="Proteomes" id="UP000501812"/>
    </source>
</evidence>
<dbReference type="Gene3D" id="3.40.50.150">
    <property type="entry name" value="Vaccinia Virus protein VP39"/>
    <property type="match status" value="1"/>
</dbReference>
<accession>A0A858RCG4</accession>
<dbReference type="InterPro" id="IPR006342">
    <property type="entry name" value="FkbM_mtfrase"/>
</dbReference>
<gene>
    <name evidence="2" type="ORF">HHL09_00295</name>
</gene>
<protein>
    <submittedName>
        <fullName evidence="2">FkbM family methyltransferase</fullName>
    </submittedName>
</protein>
<sequence>MNLSSSLKRLIPHETRQQWKRRIFAVQDVPARMENLKRAGFSPRGIIDGGAFRGEWSKSAWDVWPVPTLLVEPQASEQQLLEAVAKSVPGSEPVECALGDRDGEIRFVNEATNSRIVDSDEGVPVSLRRLDSLLADRPGFHPDFVKLDLQGNELSALDGAGETIRKFEVLLLEVSVIRIGPVPVFHEVDLYMSEKGFTLYDLVPQYYRPRDGALWQVDVFYVRNDSKLLESTSWD</sequence>
<dbReference type="AlphaFoldDB" id="A0A858RCG4"/>
<dbReference type="NCBIfam" id="TIGR01444">
    <property type="entry name" value="fkbM_fam"/>
    <property type="match status" value="1"/>
</dbReference>